<dbReference type="Gene3D" id="1.20.1560.10">
    <property type="entry name" value="ABC transporter type 1, transmembrane domain"/>
    <property type="match status" value="1"/>
</dbReference>
<keyword evidence="7" id="KW-0788">Thiol protease</keyword>
<keyword evidence="8" id="KW-0067">ATP-binding</keyword>
<dbReference type="SMART" id="SM00382">
    <property type="entry name" value="AAA"/>
    <property type="match status" value="1"/>
</dbReference>
<sequence>MKRNIPFIEQHQKTECGLCCVAMVSSFYNHEISVKDLRNLKETGRDGTSFQNLIELLENMGFKVKSFRFPKDRPDVYKQIKVPAIALWESKHFVVVEKVTSKFVWVIDPELGKLRYDLNEFSAGFSEFLISISSSDRVIKQKSKENYGEIYAQLWQSWQYFVPLLFLTFVSYAVSFILPIWTQQLLNQATGGNQFNPAILALNFIIFTLLYFIIMLGQRYLSINLTNDIDKRLNNSVIGRLFQLPYKFFSTRSSGDLIYSINGLGRIRQLFTNQVVLGILDIGFVICILFYFLYIDFFVAIIALMLVVINLLLLLLTRKNLEQKSKSFVIAQNDLQNKQIEMIYSMMGIKMEGFEVRTFKQWKGYLDKYLYRYRASELFSSVVNSLFSIITFISPFILLFIMLLPDNHLGNKLGGIFAVYSLSSLLFGKINSIFDTIVAFYNSKTFLSRILEILDEETEINGVVKHDLNGEIALKNVSFSYTRDSKKVLSNVSIEIKKGEKVAIVGSSGSGKSTLSKLLIGLFPASSGSILFDDLDYNLLDKQYLRQQIGIVPQDMTLFNKTIHENIAGDISVSEEEMTKICKLVNIHDEIMEMPMGYNTLVSEMGMNLSGGQRQRIILARALVKKPKIILLDEATSYLDNVNEKEIMQKFKEQNITIIVIAHRLSTIIDSNQIFVMDKGEIVEQGSHTELLNMKNGLYKKLYQTDY</sequence>
<dbReference type="InterPro" id="IPR017871">
    <property type="entry name" value="ABC_transporter-like_CS"/>
</dbReference>
<evidence type="ECO:0000313" key="19">
    <source>
        <dbReference type="Proteomes" id="UP000322622"/>
    </source>
</evidence>
<dbReference type="Pfam" id="PF00664">
    <property type="entry name" value="ABC_membrane"/>
    <property type="match status" value="1"/>
</dbReference>
<evidence type="ECO:0000256" key="5">
    <source>
        <dbReference type="ARBA" id="ARBA00022692"/>
    </source>
</evidence>
<feature type="domain" description="ABC transmembrane type-1" evidence="15">
    <location>
        <begin position="164"/>
        <end position="442"/>
    </location>
</feature>
<keyword evidence="9" id="KW-0653">Protein transport</keyword>
<feature type="domain" description="ABC transporter" evidence="14">
    <location>
        <begin position="472"/>
        <end position="704"/>
    </location>
</feature>
<accession>A0A0S2IJ52</accession>
<dbReference type="PANTHER" id="PTHR24221">
    <property type="entry name" value="ATP-BINDING CASSETTE SUB-FAMILY B"/>
    <property type="match status" value="1"/>
</dbReference>
<feature type="transmembrane region" description="Helical" evidence="13">
    <location>
        <begin position="297"/>
        <end position="316"/>
    </location>
</feature>
<evidence type="ECO:0000256" key="12">
    <source>
        <dbReference type="ARBA" id="ARBA00043264"/>
    </source>
</evidence>
<dbReference type="Pfam" id="PF00005">
    <property type="entry name" value="ABC_tran"/>
    <property type="match status" value="1"/>
</dbReference>
<evidence type="ECO:0000256" key="11">
    <source>
        <dbReference type="ARBA" id="ARBA00023136"/>
    </source>
</evidence>
<keyword evidence="12" id="KW-0080">Bacteriocin transport</keyword>
<dbReference type="GO" id="GO:0034040">
    <property type="term" value="F:ATPase-coupled lipid transmembrane transporter activity"/>
    <property type="evidence" value="ECO:0007669"/>
    <property type="project" value="TreeGrafter"/>
</dbReference>
<reference evidence="17" key="1">
    <citation type="submission" date="2015-06" db="EMBL/GenBank/DDBJ databases">
        <title>Salivaricin E and abundant dextranase activity may contribute to the anti-cariogenic potential of the probiotic candidate Streptococcus salivarius JH.</title>
        <authorList>
            <person name="Walker G.V."/>
            <person name="Wescombe P.A."/>
            <person name="Heng N.C.K."/>
            <person name="Tagg J.R."/>
        </authorList>
    </citation>
    <scope>NUCLEOTIDE SEQUENCE</scope>
    <source>
        <strain evidence="17">JH</strain>
    </source>
</reference>
<dbReference type="GO" id="GO:0005524">
    <property type="term" value="F:ATP binding"/>
    <property type="evidence" value="ECO:0007669"/>
    <property type="project" value="UniProtKB-KW"/>
</dbReference>
<dbReference type="FunFam" id="3.40.50.300:FF:000299">
    <property type="entry name" value="ABC transporter ATP-binding protein/permease"/>
    <property type="match status" value="1"/>
</dbReference>
<evidence type="ECO:0000256" key="4">
    <source>
        <dbReference type="ARBA" id="ARBA00022670"/>
    </source>
</evidence>
<dbReference type="InterPro" id="IPR039421">
    <property type="entry name" value="Type_1_exporter"/>
</dbReference>
<dbReference type="InterPro" id="IPR011527">
    <property type="entry name" value="ABC1_TM_dom"/>
</dbReference>
<evidence type="ECO:0000259" key="15">
    <source>
        <dbReference type="PROSITE" id="PS50929"/>
    </source>
</evidence>
<dbReference type="GO" id="GO:0140359">
    <property type="term" value="F:ABC-type transporter activity"/>
    <property type="evidence" value="ECO:0007669"/>
    <property type="project" value="InterPro"/>
</dbReference>
<keyword evidence="4" id="KW-0645">Protease</keyword>
<feature type="transmembrane region" description="Helical" evidence="13">
    <location>
        <begin position="160"/>
        <end position="182"/>
    </location>
</feature>
<evidence type="ECO:0000259" key="16">
    <source>
        <dbReference type="PROSITE" id="PS50990"/>
    </source>
</evidence>
<dbReference type="SUPFAM" id="SSF90123">
    <property type="entry name" value="ABC transporter transmembrane region"/>
    <property type="match status" value="1"/>
</dbReference>
<keyword evidence="3" id="KW-1003">Cell membrane</keyword>
<dbReference type="GO" id="GO:0008234">
    <property type="term" value="F:cysteine-type peptidase activity"/>
    <property type="evidence" value="ECO:0007669"/>
    <property type="project" value="UniProtKB-KW"/>
</dbReference>
<proteinExistence type="predicted"/>
<feature type="transmembrane region" description="Helical" evidence="13">
    <location>
        <begin position="194"/>
        <end position="214"/>
    </location>
</feature>
<keyword evidence="10 13" id="KW-1133">Transmembrane helix</keyword>
<feature type="transmembrane region" description="Helical" evidence="13">
    <location>
        <begin position="270"/>
        <end position="291"/>
    </location>
</feature>
<evidence type="ECO:0000313" key="18">
    <source>
        <dbReference type="EMBL" id="QEM31561.1"/>
    </source>
</evidence>
<dbReference type="GO" id="GO:0005886">
    <property type="term" value="C:plasma membrane"/>
    <property type="evidence" value="ECO:0007669"/>
    <property type="project" value="UniProtKB-SubCell"/>
</dbReference>
<dbReference type="PROSITE" id="PS00211">
    <property type="entry name" value="ABC_TRANSPORTER_1"/>
    <property type="match status" value="1"/>
</dbReference>
<keyword evidence="2" id="KW-0813">Transport</keyword>
<dbReference type="InterPro" id="IPR003593">
    <property type="entry name" value="AAA+_ATPase"/>
</dbReference>
<organism evidence="17">
    <name type="scientific">Streptococcus salivarius</name>
    <dbReference type="NCBI Taxonomy" id="1304"/>
    <lineage>
        <taxon>Bacteria</taxon>
        <taxon>Bacillati</taxon>
        <taxon>Bacillota</taxon>
        <taxon>Bacilli</taxon>
        <taxon>Lactobacillales</taxon>
        <taxon>Streptococcaceae</taxon>
        <taxon>Streptococcus</taxon>
    </lineage>
</organism>
<keyword evidence="18" id="KW-0614">Plasmid</keyword>
<keyword evidence="11 13" id="KW-0472">Membrane</keyword>
<evidence type="ECO:0000256" key="6">
    <source>
        <dbReference type="ARBA" id="ARBA00022741"/>
    </source>
</evidence>
<dbReference type="GO" id="GO:0006508">
    <property type="term" value="P:proteolysis"/>
    <property type="evidence" value="ECO:0007669"/>
    <property type="project" value="UniProtKB-KW"/>
</dbReference>
<evidence type="ECO:0000256" key="3">
    <source>
        <dbReference type="ARBA" id="ARBA00022475"/>
    </source>
</evidence>
<comment type="subcellular location">
    <subcellularLocation>
        <location evidence="1">Cell membrane</location>
        <topology evidence="1">Multi-pass membrane protein</topology>
    </subcellularLocation>
</comment>
<keyword evidence="5 13" id="KW-0812">Transmembrane</keyword>
<dbReference type="GO" id="GO:0015031">
    <property type="term" value="P:protein transport"/>
    <property type="evidence" value="ECO:0007669"/>
    <property type="project" value="UniProtKB-KW"/>
</dbReference>
<geneLocation type="plasmid" evidence="18">
    <name>pSAL813</name>
</geneLocation>
<evidence type="ECO:0000259" key="14">
    <source>
        <dbReference type="PROSITE" id="PS50893"/>
    </source>
</evidence>
<evidence type="ECO:0000256" key="1">
    <source>
        <dbReference type="ARBA" id="ARBA00004651"/>
    </source>
</evidence>
<dbReference type="InterPro" id="IPR005074">
    <property type="entry name" value="Peptidase_C39"/>
</dbReference>
<dbReference type="PROSITE" id="PS50929">
    <property type="entry name" value="ABC_TM1F"/>
    <property type="match status" value="1"/>
</dbReference>
<dbReference type="GO" id="GO:0016887">
    <property type="term" value="F:ATP hydrolysis activity"/>
    <property type="evidence" value="ECO:0007669"/>
    <property type="project" value="InterPro"/>
</dbReference>
<keyword evidence="7" id="KW-0378">Hydrolase</keyword>
<dbReference type="EMBL" id="KT032116">
    <property type="protein sequence ID" value="ALO23672.1"/>
    <property type="molecule type" value="Genomic_DNA"/>
</dbReference>
<dbReference type="Proteomes" id="UP000322622">
    <property type="component" value="Plasmid pSAL813"/>
</dbReference>
<geneLocation type="plasmid" evidence="19">
    <name>psal813</name>
</geneLocation>
<dbReference type="SUPFAM" id="SSF52540">
    <property type="entry name" value="P-loop containing nucleoside triphosphate hydrolases"/>
    <property type="match status" value="1"/>
</dbReference>
<dbReference type="Pfam" id="PF03412">
    <property type="entry name" value="Peptidase_C39"/>
    <property type="match status" value="1"/>
</dbReference>
<evidence type="ECO:0000313" key="17">
    <source>
        <dbReference type="EMBL" id="ALO23672.1"/>
    </source>
</evidence>
<gene>
    <name evidence="17" type="primary">srnT</name>
    <name evidence="18" type="ORF">FHI56_00820</name>
</gene>
<dbReference type="PROSITE" id="PS50893">
    <property type="entry name" value="ABC_TRANSPORTER_2"/>
    <property type="match status" value="1"/>
</dbReference>
<evidence type="ECO:0000256" key="13">
    <source>
        <dbReference type="SAM" id="Phobius"/>
    </source>
</evidence>
<name>A0A0S2IJ52_STRSL</name>
<feature type="domain" description="Peptidase C39" evidence="16">
    <location>
        <begin position="10"/>
        <end position="132"/>
    </location>
</feature>
<reference evidence="18 19" key="2">
    <citation type="submission" date="2019-06" db="EMBL/GenBank/DDBJ databases">
        <title>Complete genome sequence of Streptococcus salivarius LAB813.</title>
        <authorList>
            <person name="Levesque C.M."/>
            <person name="Gong S.-G."/>
            <person name="Dufour D."/>
            <person name="Barbour A."/>
        </authorList>
    </citation>
    <scope>NUCLEOTIDE SEQUENCE [LARGE SCALE GENOMIC DNA]</scope>
    <source>
        <strain evidence="18 19">LAB813</strain>
        <plasmid evidence="18">pSAL813</plasmid>
        <plasmid evidence="19">psal813</plasmid>
    </source>
</reference>
<evidence type="ECO:0000256" key="10">
    <source>
        <dbReference type="ARBA" id="ARBA00022989"/>
    </source>
</evidence>
<dbReference type="InterPro" id="IPR036640">
    <property type="entry name" value="ABC1_TM_sf"/>
</dbReference>
<dbReference type="GO" id="GO:0043213">
    <property type="term" value="P:bacteriocin transport"/>
    <property type="evidence" value="ECO:0007669"/>
    <property type="project" value="UniProtKB-KW"/>
</dbReference>
<evidence type="ECO:0000256" key="2">
    <source>
        <dbReference type="ARBA" id="ARBA00022448"/>
    </source>
</evidence>
<dbReference type="InterPro" id="IPR027417">
    <property type="entry name" value="P-loop_NTPase"/>
</dbReference>
<evidence type="ECO:0000256" key="7">
    <source>
        <dbReference type="ARBA" id="ARBA00022807"/>
    </source>
</evidence>
<dbReference type="RefSeq" id="WP_149561093.1">
    <property type="nucleotide sequence ID" value="NZ_CP040803.1"/>
</dbReference>
<evidence type="ECO:0000256" key="9">
    <source>
        <dbReference type="ARBA" id="ARBA00022927"/>
    </source>
</evidence>
<dbReference type="EMBL" id="CP040803">
    <property type="protein sequence ID" value="QEM31561.1"/>
    <property type="molecule type" value="Genomic_DNA"/>
</dbReference>
<evidence type="ECO:0000256" key="8">
    <source>
        <dbReference type="ARBA" id="ARBA00022840"/>
    </source>
</evidence>
<dbReference type="Gene3D" id="3.90.70.10">
    <property type="entry name" value="Cysteine proteinases"/>
    <property type="match status" value="1"/>
</dbReference>
<dbReference type="PANTHER" id="PTHR24221:SF654">
    <property type="entry name" value="ATP-BINDING CASSETTE SUB-FAMILY B MEMBER 6"/>
    <property type="match status" value="1"/>
</dbReference>
<feature type="transmembrane region" description="Helical" evidence="13">
    <location>
        <begin position="378"/>
        <end position="404"/>
    </location>
</feature>
<feature type="transmembrane region" description="Helical" evidence="13">
    <location>
        <begin position="416"/>
        <end position="441"/>
    </location>
</feature>
<dbReference type="AlphaFoldDB" id="A0A0S2IJ52"/>
<dbReference type="PROSITE" id="PS50990">
    <property type="entry name" value="PEPTIDASE_C39"/>
    <property type="match status" value="1"/>
</dbReference>
<dbReference type="Gene3D" id="3.40.50.300">
    <property type="entry name" value="P-loop containing nucleotide triphosphate hydrolases"/>
    <property type="match status" value="1"/>
</dbReference>
<keyword evidence="6" id="KW-0547">Nucleotide-binding</keyword>
<dbReference type="InterPro" id="IPR003439">
    <property type="entry name" value="ABC_transporter-like_ATP-bd"/>
</dbReference>
<protein>
    <submittedName>
        <fullName evidence="18">Peptidase domain-containing ABC transporter</fullName>
    </submittedName>
    <submittedName>
        <fullName evidence="17">SrnT</fullName>
    </submittedName>
</protein>